<reference evidence="2" key="1">
    <citation type="submission" date="2021-01" db="EMBL/GenBank/DDBJ databases">
        <authorList>
            <person name="Corre E."/>
            <person name="Pelletier E."/>
            <person name="Niang G."/>
            <person name="Scheremetjew M."/>
            <person name="Finn R."/>
            <person name="Kale V."/>
            <person name="Holt S."/>
            <person name="Cochrane G."/>
            <person name="Meng A."/>
            <person name="Brown T."/>
            <person name="Cohen L."/>
        </authorList>
    </citation>
    <scope>NUCLEOTIDE SEQUENCE</scope>
    <source>
        <strain evidence="2">SM1012Den-03</strain>
    </source>
</reference>
<keyword evidence="1" id="KW-0472">Membrane</keyword>
<keyword evidence="1" id="KW-1133">Transmembrane helix</keyword>
<proteinExistence type="predicted"/>
<name>A0A7S2PLZ1_9STRA</name>
<sequence>MNPVFEIYVDFNVPVTFYFIVFVLQYSIPWIKLKFIIFVLQNSIQQCLRKGILRIIIPSRIILTFTHSNILHFSINSINSKPFASPNNTHRMRTRMIQLHIQSTCQCSLRITHELDHTGRINHLILCPCIHDGTIIDTVNDDFIHPRLFFKSVLKLLVGRDLAAGSGGCEGAG</sequence>
<organism evidence="2">
    <name type="scientific">Skeletonema marinoi</name>
    <dbReference type="NCBI Taxonomy" id="267567"/>
    <lineage>
        <taxon>Eukaryota</taxon>
        <taxon>Sar</taxon>
        <taxon>Stramenopiles</taxon>
        <taxon>Ochrophyta</taxon>
        <taxon>Bacillariophyta</taxon>
        <taxon>Coscinodiscophyceae</taxon>
        <taxon>Thalassiosirophycidae</taxon>
        <taxon>Thalassiosirales</taxon>
        <taxon>Skeletonemataceae</taxon>
        <taxon>Skeletonema</taxon>
        <taxon>Skeletonema marinoi-dohrnii complex</taxon>
    </lineage>
</organism>
<protein>
    <submittedName>
        <fullName evidence="2">Uncharacterized protein</fullName>
    </submittedName>
</protein>
<dbReference type="EMBL" id="HBGZ01017527">
    <property type="protein sequence ID" value="CAD9607513.1"/>
    <property type="molecule type" value="Transcribed_RNA"/>
</dbReference>
<gene>
    <name evidence="2" type="ORF">SMAR0320_LOCUS12574</name>
</gene>
<keyword evidence="1" id="KW-0812">Transmembrane</keyword>
<dbReference type="AlphaFoldDB" id="A0A7S2PLZ1"/>
<evidence type="ECO:0000256" key="1">
    <source>
        <dbReference type="SAM" id="Phobius"/>
    </source>
</evidence>
<feature type="transmembrane region" description="Helical" evidence="1">
    <location>
        <begin position="15"/>
        <end position="40"/>
    </location>
</feature>
<accession>A0A7S2PLZ1</accession>
<evidence type="ECO:0000313" key="2">
    <source>
        <dbReference type="EMBL" id="CAD9607513.1"/>
    </source>
</evidence>